<dbReference type="EMBL" id="NHRY01000177">
    <property type="protein sequence ID" value="PPQ31980.1"/>
    <property type="molecule type" value="Genomic_DNA"/>
</dbReference>
<dbReference type="Proteomes" id="UP000239724">
    <property type="component" value="Unassembled WGS sequence"/>
</dbReference>
<evidence type="ECO:0000313" key="2">
    <source>
        <dbReference type="Proteomes" id="UP000239724"/>
    </source>
</evidence>
<proteinExistence type="predicted"/>
<evidence type="ECO:0000313" key="1">
    <source>
        <dbReference type="EMBL" id="PPQ31980.1"/>
    </source>
</evidence>
<dbReference type="OrthoDB" id="7929427at2"/>
<dbReference type="AlphaFoldDB" id="A0A2S6NBI2"/>
<accession>A0A2S6NBI2</accession>
<organism evidence="1 2">
    <name type="scientific">Rhodopila globiformis</name>
    <name type="common">Rhodopseudomonas globiformis</name>
    <dbReference type="NCBI Taxonomy" id="1071"/>
    <lineage>
        <taxon>Bacteria</taxon>
        <taxon>Pseudomonadati</taxon>
        <taxon>Pseudomonadota</taxon>
        <taxon>Alphaproteobacteria</taxon>
        <taxon>Acetobacterales</taxon>
        <taxon>Acetobacteraceae</taxon>
        <taxon>Rhodopila</taxon>
    </lineage>
</organism>
<dbReference type="RefSeq" id="WP_104519861.1">
    <property type="nucleotide sequence ID" value="NZ_NHRY01000177.1"/>
</dbReference>
<gene>
    <name evidence="1" type="ORF">CCS01_16140</name>
</gene>
<sequence length="95" mass="10701">MDRSRQFGVNIFVTIHYEESLGIGSSEIFERAIGIGQVVNIQENGLIQVQDLHQSSGQSGLWQRIRSCEATILSHVMIKPSIDFNAMGIEVRFHE</sequence>
<name>A0A2S6NBI2_RHOGL</name>
<reference evidence="1 2" key="1">
    <citation type="journal article" date="2018" name="Arch. Microbiol.">
        <title>New insights into the metabolic potential of the phototrophic purple bacterium Rhodopila globiformis DSM 161(T) from its draft genome sequence and evidence for a vanadium-dependent nitrogenase.</title>
        <authorList>
            <person name="Imhoff J.F."/>
            <person name="Rahn T."/>
            <person name="Kunzel S."/>
            <person name="Neulinger S.C."/>
        </authorList>
    </citation>
    <scope>NUCLEOTIDE SEQUENCE [LARGE SCALE GENOMIC DNA]</scope>
    <source>
        <strain evidence="1 2">DSM 161</strain>
    </source>
</reference>
<comment type="caution">
    <text evidence="1">The sequence shown here is derived from an EMBL/GenBank/DDBJ whole genome shotgun (WGS) entry which is preliminary data.</text>
</comment>
<keyword evidence="2" id="KW-1185">Reference proteome</keyword>
<protein>
    <submittedName>
        <fullName evidence="1">Uncharacterized protein</fullName>
    </submittedName>
</protein>